<evidence type="ECO:0000256" key="5">
    <source>
        <dbReference type="ARBA" id="ARBA00022692"/>
    </source>
</evidence>
<evidence type="ECO:0008006" key="17">
    <source>
        <dbReference type="Google" id="ProtNLM"/>
    </source>
</evidence>
<keyword evidence="5 12" id="KW-0812">Transmembrane</keyword>
<evidence type="ECO:0000259" key="13">
    <source>
        <dbReference type="Pfam" id="PF08263"/>
    </source>
</evidence>
<dbReference type="FunFam" id="3.80.10.10:FF:000383">
    <property type="entry name" value="Leucine-rich repeat receptor protein kinase EMS1"/>
    <property type="match status" value="1"/>
</dbReference>
<keyword evidence="4" id="KW-0433">Leucine-rich repeat</keyword>
<dbReference type="InterPro" id="IPR001611">
    <property type="entry name" value="Leu-rich_rpt"/>
</dbReference>
<comment type="caution">
    <text evidence="15">The sequence shown here is derived from an EMBL/GenBank/DDBJ whole genome shotgun (WGS) entry which is preliminary data.</text>
</comment>
<keyword evidence="10" id="KW-0675">Receptor</keyword>
<dbReference type="AlphaFoldDB" id="A0AAV1YK72"/>
<comment type="similarity">
    <text evidence="2">Belongs to the RLP family.</text>
</comment>
<dbReference type="SMART" id="SM00369">
    <property type="entry name" value="LRR_TYP"/>
    <property type="match status" value="8"/>
</dbReference>
<keyword evidence="6" id="KW-0732">Signal</keyword>
<dbReference type="Pfam" id="PF00560">
    <property type="entry name" value="LRR_1"/>
    <property type="match status" value="5"/>
</dbReference>
<dbReference type="InterPro" id="IPR013210">
    <property type="entry name" value="LRR_N_plant-typ"/>
</dbReference>
<feature type="domain" description="Disease resistance R13L4/SHOC-2-like LRR" evidence="14">
    <location>
        <begin position="197"/>
        <end position="385"/>
    </location>
</feature>
<dbReference type="InterPro" id="IPR003591">
    <property type="entry name" value="Leu-rich_rpt_typical-subtyp"/>
</dbReference>
<accession>A0AAV1YK72</accession>
<dbReference type="FunFam" id="3.80.10.10:FF:000213">
    <property type="entry name" value="Tyrosine-sulfated glycopeptide receptor 1"/>
    <property type="match status" value="1"/>
</dbReference>
<protein>
    <recommendedName>
        <fullName evidence="17">Leucine-rich repeat-containing N-terminal plant-type domain-containing protein</fullName>
    </recommendedName>
</protein>
<evidence type="ECO:0000256" key="4">
    <source>
        <dbReference type="ARBA" id="ARBA00022614"/>
    </source>
</evidence>
<sequence length="838" mass="94161">MNVQCNEKDMNTLLNFKQQLTDPSGMLSSWFNQHYDCCEWFGVHCDNITGRVIELNLPCHTIPSTYTERDDKSNCLTGQLHLSLLHLEFLTYLNLRNNDFKGIHHYNHKCKGMSSVTPHPNDECVKLSKLNYLDLSYNEDIVIGNLHWISNLSSLEYLNLNGINLHKETDWLPSLAILPSLVELHLDSCQTQNIYPLLQYANFTSLRVLSLSENGIGSKLPIWLFNLSSDISYIDLSKNNIFGQLPTIVSNIRSIKFLDLSYNNLNGPIPNWLSQLEHLQELYLSDNTFTGPIPPSLGNLSSLIELDLNDNNFNGSLPSTLGKLVNLKSLGVASNSLTGIVSQTIFASLSNLKRLALGSQASQTFDFDAEWVPPFQLQRCSLSSLKSLTIGYSSFSFESHDKFWNFAQLEFLSLGYNVIDGDLSNVLINSKVSWLSHNIWRSGFPRISANVTLLNLHDNSLSGSLSSLLCNKMKAKSKLEFLDVSHNNLSGGLTDCWMHWKSLLHVNLGHNNLTGEIPQSMGLLSNLFSLHLNNNKLFGKVPMSLKNCQKLWILDLGGNKFSGVIPYWTGHSIKALQLRSNEFSGNIPSQICHFSSVQVMDFANNTLSGAIPDCLHNITSMVSNHATFDLFFIKIYIIDRMMTFGINVVLPIKGNELAYHQDLFYLIDLSSNNLSGTIPLEIYKLNRLQSLNLSHNQLLGMIPQEIDNLHQLESIDLSSNLLFGEIPQSISGLSFLGNLNLSYNNFMGRIPSGIQLQSFTNLSYIGNPNLCGPPLTKKCTQVDKSDNIKPKGEDNDDEEDESEVHWWSWFYMGMGIGFGTGFWVVVGSIFFNRTCRHA</sequence>
<dbReference type="EMBL" id="CAXHTB010000025">
    <property type="protein sequence ID" value="CAL0333448.1"/>
    <property type="molecule type" value="Genomic_DNA"/>
</dbReference>
<evidence type="ECO:0000313" key="16">
    <source>
        <dbReference type="Proteomes" id="UP001497480"/>
    </source>
</evidence>
<dbReference type="PRINTS" id="PR00019">
    <property type="entry name" value="LEURICHRPT"/>
</dbReference>
<dbReference type="InterPro" id="IPR032675">
    <property type="entry name" value="LRR_dom_sf"/>
</dbReference>
<dbReference type="PANTHER" id="PTHR48063">
    <property type="entry name" value="LRR RECEPTOR-LIKE KINASE"/>
    <property type="match status" value="1"/>
</dbReference>
<dbReference type="SUPFAM" id="SSF52058">
    <property type="entry name" value="L domain-like"/>
    <property type="match status" value="2"/>
</dbReference>
<dbReference type="GO" id="GO:0005886">
    <property type="term" value="C:plasma membrane"/>
    <property type="evidence" value="ECO:0007669"/>
    <property type="project" value="UniProtKB-SubCell"/>
</dbReference>
<dbReference type="PANTHER" id="PTHR48063:SF52">
    <property type="entry name" value="LRR RECEPTOR-LIKE KINASE FAMILY PROTEIN"/>
    <property type="match status" value="1"/>
</dbReference>
<evidence type="ECO:0000256" key="11">
    <source>
        <dbReference type="ARBA" id="ARBA00023180"/>
    </source>
</evidence>
<evidence type="ECO:0000256" key="2">
    <source>
        <dbReference type="ARBA" id="ARBA00009592"/>
    </source>
</evidence>
<keyword evidence="8 12" id="KW-1133">Transmembrane helix</keyword>
<feature type="transmembrane region" description="Helical" evidence="12">
    <location>
        <begin position="806"/>
        <end position="831"/>
    </location>
</feature>
<evidence type="ECO:0000256" key="8">
    <source>
        <dbReference type="ARBA" id="ARBA00022989"/>
    </source>
</evidence>
<evidence type="ECO:0000313" key="15">
    <source>
        <dbReference type="EMBL" id="CAL0333448.1"/>
    </source>
</evidence>
<dbReference type="Gene3D" id="3.80.10.10">
    <property type="entry name" value="Ribonuclease Inhibitor"/>
    <property type="match status" value="4"/>
</dbReference>
<evidence type="ECO:0000256" key="9">
    <source>
        <dbReference type="ARBA" id="ARBA00023136"/>
    </source>
</evidence>
<keyword evidence="7" id="KW-0677">Repeat</keyword>
<evidence type="ECO:0000256" key="3">
    <source>
        <dbReference type="ARBA" id="ARBA00022475"/>
    </source>
</evidence>
<keyword evidence="16" id="KW-1185">Reference proteome</keyword>
<evidence type="ECO:0000256" key="12">
    <source>
        <dbReference type="SAM" id="Phobius"/>
    </source>
</evidence>
<evidence type="ECO:0000256" key="7">
    <source>
        <dbReference type="ARBA" id="ARBA00022737"/>
    </source>
</evidence>
<keyword evidence="3" id="KW-1003">Cell membrane</keyword>
<dbReference type="Pfam" id="PF08263">
    <property type="entry name" value="LRRNT_2"/>
    <property type="match status" value="1"/>
</dbReference>
<evidence type="ECO:0000256" key="10">
    <source>
        <dbReference type="ARBA" id="ARBA00023170"/>
    </source>
</evidence>
<reference evidence="15 16" key="1">
    <citation type="submission" date="2024-03" db="EMBL/GenBank/DDBJ databases">
        <authorList>
            <person name="Martinez-Hernandez J."/>
        </authorList>
    </citation>
    <scope>NUCLEOTIDE SEQUENCE [LARGE SCALE GENOMIC DNA]</scope>
</reference>
<keyword evidence="9 12" id="KW-0472">Membrane</keyword>
<organism evidence="15 16">
    <name type="scientific">Lupinus luteus</name>
    <name type="common">European yellow lupine</name>
    <dbReference type="NCBI Taxonomy" id="3873"/>
    <lineage>
        <taxon>Eukaryota</taxon>
        <taxon>Viridiplantae</taxon>
        <taxon>Streptophyta</taxon>
        <taxon>Embryophyta</taxon>
        <taxon>Tracheophyta</taxon>
        <taxon>Spermatophyta</taxon>
        <taxon>Magnoliopsida</taxon>
        <taxon>eudicotyledons</taxon>
        <taxon>Gunneridae</taxon>
        <taxon>Pentapetalae</taxon>
        <taxon>rosids</taxon>
        <taxon>fabids</taxon>
        <taxon>Fabales</taxon>
        <taxon>Fabaceae</taxon>
        <taxon>Papilionoideae</taxon>
        <taxon>50 kb inversion clade</taxon>
        <taxon>genistoids sensu lato</taxon>
        <taxon>core genistoids</taxon>
        <taxon>Genisteae</taxon>
        <taxon>Lupinus</taxon>
    </lineage>
</organism>
<keyword evidence="11" id="KW-0325">Glycoprotein</keyword>
<name>A0AAV1YK72_LUPLU</name>
<feature type="domain" description="Leucine-rich repeat-containing N-terminal plant-type" evidence="13">
    <location>
        <begin position="7"/>
        <end position="46"/>
    </location>
</feature>
<dbReference type="InterPro" id="IPR055414">
    <property type="entry name" value="LRR_R13L4/SHOC2-like"/>
</dbReference>
<evidence type="ECO:0000256" key="1">
    <source>
        <dbReference type="ARBA" id="ARBA00004251"/>
    </source>
</evidence>
<proteinExistence type="inferred from homology"/>
<evidence type="ECO:0000259" key="14">
    <source>
        <dbReference type="Pfam" id="PF23598"/>
    </source>
</evidence>
<evidence type="ECO:0000256" key="6">
    <source>
        <dbReference type="ARBA" id="ARBA00022729"/>
    </source>
</evidence>
<dbReference type="InterPro" id="IPR046956">
    <property type="entry name" value="RLP23-like"/>
</dbReference>
<comment type="subcellular location">
    <subcellularLocation>
        <location evidence="1">Cell membrane</location>
        <topology evidence="1">Single-pass type I membrane protein</topology>
    </subcellularLocation>
</comment>
<gene>
    <name evidence="15" type="ORF">LLUT_LOCUS34508</name>
</gene>
<dbReference type="Proteomes" id="UP001497480">
    <property type="component" value="Unassembled WGS sequence"/>
</dbReference>
<dbReference type="Pfam" id="PF23598">
    <property type="entry name" value="LRR_14"/>
    <property type="match status" value="1"/>
</dbReference>